<dbReference type="PANTHER" id="PTHR46580:SF2">
    <property type="entry name" value="MAM DOMAIN-CONTAINING PROTEIN"/>
    <property type="match status" value="1"/>
</dbReference>
<dbReference type="AlphaFoldDB" id="A0A3P1C0T9"/>
<dbReference type="Gene3D" id="2.30.30.100">
    <property type="match status" value="1"/>
</dbReference>
<feature type="domain" description="Dystroglycan-type cadherin-like" evidence="3">
    <location>
        <begin position="697"/>
        <end position="787"/>
    </location>
</feature>
<dbReference type="Pfam" id="PF13517">
    <property type="entry name" value="FG-GAP_3"/>
    <property type="match status" value="3"/>
</dbReference>
<feature type="chain" id="PRO_5018052674" evidence="2">
    <location>
        <begin position="23"/>
        <end position="983"/>
    </location>
</feature>
<dbReference type="Gene3D" id="2.60.40.3710">
    <property type="match status" value="1"/>
</dbReference>
<feature type="signal peptide" evidence="2">
    <location>
        <begin position="1"/>
        <end position="22"/>
    </location>
</feature>
<protein>
    <submittedName>
        <fullName evidence="4">T9SS C-terminal target domain-containing protein</fullName>
    </submittedName>
</protein>
<accession>A0A3P1C0T9</accession>
<dbReference type="OrthoDB" id="902257at2"/>
<dbReference type="NCBIfam" id="TIGR04183">
    <property type="entry name" value="Por_Secre_tail"/>
    <property type="match status" value="1"/>
</dbReference>
<gene>
    <name evidence="4" type="ORF">EHT25_00955</name>
</gene>
<evidence type="ECO:0000259" key="3">
    <source>
        <dbReference type="SMART" id="SM00736"/>
    </source>
</evidence>
<dbReference type="GO" id="GO:0016020">
    <property type="term" value="C:membrane"/>
    <property type="evidence" value="ECO:0007669"/>
    <property type="project" value="InterPro"/>
</dbReference>
<dbReference type="InterPro" id="IPR028994">
    <property type="entry name" value="Integrin_alpha_N"/>
</dbReference>
<evidence type="ECO:0000313" key="5">
    <source>
        <dbReference type="Proteomes" id="UP000271925"/>
    </source>
</evidence>
<organism evidence="4 5">
    <name type="scientific">Larkinella rosea</name>
    <dbReference type="NCBI Taxonomy" id="2025312"/>
    <lineage>
        <taxon>Bacteria</taxon>
        <taxon>Pseudomonadati</taxon>
        <taxon>Bacteroidota</taxon>
        <taxon>Cytophagia</taxon>
        <taxon>Cytophagales</taxon>
        <taxon>Spirosomataceae</taxon>
        <taxon>Larkinella</taxon>
    </lineage>
</organism>
<dbReference type="GO" id="GO:0005509">
    <property type="term" value="F:calcium ion binding"/>
    <property type="evidence" value="ECO:0007669"/>
    <property type="project" value="InterPro"/>
</dbReference>
<dbReference type="InterPro" id="IPR026444">
    <property type="entry name" value="Secre_tail"/>
</dbReference>
<comment type="caution">
    <text evidence="4">The sequence shown here is derived from an EMBL/GenBank/DDBJ whole genome shotgun (WGS) entry which is preliminary data.</text>
</comment>
<keyword evidence="5" id="KW-1185">Reference proteome</keyword>
<dbReference type="InterPro" id="IPR015919">
    <property type="entry name" value="Cadherin-like_sf"/>
</dbReference>
<evidence type="ECO:0000256" key="1">
    <source>
        <dbReference type="ARBA" id="ARBA00022729"/>
    </source>
</evidence>
<dbReference type="InterPro" id="IPR006644">
    <property type="entry name" value="Cadg"/>
</dbReference>
<dbReference type="InterPro" id="IPR013517">
    <property type="entry name" value="FG-GAP"/>
</dbReference>
<dbReference type="SUPFAM" id="SSF49313">
    <property type="entry name" value="Cadherin-like"/>
    <property type="match status" value="2"/>
</dbReference>
<evidence type="ECO:0000313" key="4">
    <source>
        <dbReference type="EMBL" id="RRB06404.1"/>
    </source>
</evidence>
<dbReference type="SUPFAM" id="SSF69318">
    <property type="entry name" value="Integrin alpha N-terminal domain"/>
    <property type="match status" value="2"/>
</dbReference>
<dbReference type="InterPro" id="IPR013783">
    <property type="entry name" value="Ig-like_fold"/>
</dbReference>
<dbReference type="Pfam" id="PF13205">
    <property type="entry name" value="Big_5"/>
    <property type="match status" value="1"/>
</dbReference>
<keyword evidence="1 2" id="KW-0732">Signal</keyword>
<dbReference type="InterPro" id="IPR032812">
    <property type="entry name" value="SbsA_Ig"/>
</dbReference>
<dbReference type="Proteomes" id="UP000271925">
    <property type="component" value="Unassembled WGS sequence"/>
</dbReference>
<dbReference type="Gene3D" id="2.60.40.10">
    <property type="entry name" value="Immunoglobulins"/>
    <property type="match status" value="2"/>
</dbReference>
<reference evidence="4 5" key="1">
    <citation type="submission" date="2018-11" db="EMBL/GenBank/DDBJ databases">
        <authorList>
            <person name="Zhou Z."/>
            <person name="Wang G."/>
        </authorList>
    </citation>
    <scope>NUCLEOTIDE SEQUENCE [LARGE SCALE GENOMIC DNA]</scope>
    <source>
        <strain evidence="4 5">KCTC52004</strain>
    </source>
</reference>
<evidence type="ECO:0000256" key="2">
    <source>
        <dbReference type="SAM" id="SignalP"/>
    </source>
</evidence>
<sequence>MRNDYFFRLLVLILVLSGRVLPAQNPTLTAVSPTPNSHNVPRYSPVGVTFDQSLAPGSAAALKVFSNQRGGLRSQGGTPATVNGNQLQFTPSNYDFKAGERVDVTVTTAVTATGGGTLATPKIFQFVTATGGLGQGNFRPGPNVSVSGSFPNHPVLGDLDGDGDLDLITAQLSTISNRSVTVSFNDGTGAFSGSTDIVVGDFITDVVLGDIDSDGDLDFLTTNGYEPINSVSIRLNDGTGTFTEAPSLALGTNLWSLTLGDIDGDGDLDLLAMASEAFGNATVFVRFNDGTGTFSGSDSYITSSATSDVAFARDITLCDVDKDGDLDFLMPRQAYNAVFVYFNNVSGVFSPGSPVSVGNDPQSIATGDWDGDGDVDLATADRLSNSISIRINDGQGVFGGATALPVGEQPNTVVTGDIDADGDLDLLCSNSNSRNVSVYLNDGSGTFTRPAFNPSPGSPGEGIVLGDLDGDLDLDFISTRPVSVRFNEMVPVALTNPAINSGVSQQPFNQSFTASGGNAPYTFSLIGGTLPTGLTLASTGVLSGTPTQTGSFTLTVQVTDKNSFSALASSPYVLRVVPAVSGSFDGFIYGADCATFRGWAWDRNKPNNPVIIDILDGVTVVATLSADVFRQDLLSAEKGNGRHAFFWPIPDALKEGLPHSLSARITGNPFVLKDSPKALICTPNYEPEYNQSPQPPVPTVLIAPLVAQVGVPFSGTLVAFTDPEGTELTYSLSGLPDGLSLSMPGRVISGTPTVAGSFVLTYQATDDDGASNSVSFVLTVNSGGATTVSGDFEGYLDKLDCGGIRGWIWDRKKPNTPLTVEFYLDGSGTVLGSAVANIYRQDLKDANKGNGAHAYNFTPPGSVVNGTLIRARVLGSTYDLKGSPKAYQCTQARMSAETGSSIQVAVLGNPVSNQVAVEIRGAEGQPLRLQLTDASGRLISQRLIEVAKPFEHQTLLVPQQPAGLLFLQVSSGSKTVTLKVLKQ</sequence>
<dbReference type="SMART" id="SM00736">
    <property type="entry name" value="CADG"/>
    <property type="match status" value="1"/>
</dbReference>
<proteinExistence type="predicted"/>
<dbReference type="EMBL" id="RQJO01000007">
    <property type="protein sequence ID" value="RRB06404.1"/>
    <property type="molecule type" value="Genomic_DNA"/>
</dbReference>
<dbReference type="Gene3D" id="2.130.10.130">
    <property type="entry name" value="Integrin alpha, N-terminal"/>
    <property type="match status" value="1"/>
</dbReference>
<name>A0A3P1C0T9_9BACT</name>
<dbReference type="Pfam" id="PF05345">
    <property type="entry name" value="He_PIG"/>
    <property type="match status" value="2"/>
</dbReference>
<dbReference type="RefSeq" id="WP_124869279.1">
    <property type="nucleotide sequence ID" value="NZ_RQJO01000007.1"/>
</dbReference>
<dbReference type="PANTHER" id="PTHR46580">
    <property type="entry name" value="SENSOR KINASE-RELATED"/>
    <property type="match status" value="1"/>
</dbReference>